<evidence type="ECO:0000259" key="3">
    <source>
        <dbReference type="PROSITE" id="PS50110"/>
    </source>
</evidence>
<dbReference type="SMART" id="SM00448">
    <property type="entry name" value="REC"/>
    <property type="match status" value="1"/>
</dbReference>
<protein>
    <submittedName>
        <fullName evidence="5">DNA-binding response regulator</fullName>
    </submittedName>
</protein>
<dbReference type="PROSITE" id="PS50110">
    <property type="entry name" value="RESPONSE_REGULATORY"/>
    <property type="match status" value="1"/>
</dbReference>
<dbReference type="InterPro" id="IPR001789">
    <property type="entry name" value="Sig_transdc_resp-reg_receiver"/>
</dbReference>
<evidence type="ECO:0000256" key="1">
    <source>
        <dbReference type="ARBA" id="ARBA00023125"/>
    </source>
</evidence>
<feature type="domain" description="Response regulatory" evidence="3">
    <location>
        <begin position="3"/>
        <end position="114"/>
    </location>
</feature>
<keyword evidence="6" id="KW-1185">Reference proteome</keyword>
<dbReference type="Gene3D" id="2.40.50.1020">
    <property type="entry name" value="LytTr DNA-binding domain"/>
    <property type="match status" value="1"/>
</dbReference>
<dbReference type="Proteomes" id="UP000239590">
    <property type="component" value="Unassembled WGS sequence"/>
</dbReference>
<evidence type="ECO:0000313" key="6">
    <source>
        <dbReference type="Proteomes" id="UP000239590"/>
    </source>
</evidence>
<dbReference type="GO" id="GO:0000156">
    <property type="term" value="F:phosphorelay response regulator activity"/>
    <property type="evidence" value="ECO:0007669"/>
    <property type="project" value="TreeGrafter"/>
</dbReference>
<dbReference type="EMBL" id="PTRA01000001">
    <property type="protein sequence ID" value="PQA60422.1"/>
    <property type="molecule type" value="Genomic_DNA"/>
</dbReference>
<feature type="domain" description="HTH LytTR-type" evidence="4">
    <location>
        <begin position="126"/>
        <end position="224"/>
    </location>
</feature>
<keyword evidence="2" id="KW-0597">Phosphoprotein</keyword>
<dbReference type="InterPro" id="IPR011006">
    <property type="entry name" value="CheY-like_superfamily"/>
</dbReference>
<keyword evidence="1 5" id="KW-0238">DNA-binding</keyword>
<organism evidence="5 6">
    <name type="scientific">Siphonobacter curvatus</name>
    <dbReference type="NCBI Taxonomy" id="2094562"/>
    <lineage>
        <taxon>Bacteria</taxon>
        <taxon>Pseudomonadati</taxon>
        <taxon>Bacteroidota</taxon>
        <taxon>Cytophagia</taxon>
        <taxon>Cytophagales</taxon>
        <taxon>Cytophagaceae</taxon>
        <taxon>Siphonobacter</taxon>
    </lineage>
</organism>
<dbReference type="AlphaFoldDB" id="A0A2S7IRW3"/>
<dbReference type="RefSeq" id="WP_104712703.1">
    <property type="nucleotide sequence ID" value="NZ_PTRA01000001.1"/>
</dbReference>
<dbReference type="SUPFAM" id="SSF52172">
    <property type="entry name" value="CheY-like"/>
    <property type="match status" value="1"/>
</dbReference>
<dbReference type="Pfam" id="PF00072">
    <property type="entry name" value="Response_reg"/>
    <property type="match status" value="1"/>
</dbReference>
<dbReference type="InterPro" id="IPR007492">
    <property type="entry name" value="LytTR_DNA-bd_dom"/>
</dbReference>
<feature type="modified residue" description="4-aspartylphosphate" evidence="2">
    <location>
        <position position="54"/>
    </location>
</feature>
<dbReference type="PANTHER" id="PTHR48111:SF17">
    <property type="entry name" value="TRANSCRIPTIONAL REGULATORY PROTEIN YPDB"/>
    <property type="match status" value="1"/>
</dbReference>
<dbReference type="OrthoDB" id="1646880at2"/>
<name>A0A2S7IRW3_9BACT</name>
<evidence type="ECO:0000259" key="4">
    <source>
        <dbReference type="PROSITE" id="PS50930"/>
    </source>
</evidence>
<dbReference type="GO" id="GO:0005829">
    <property type="term" value="C:cytosol"/>
    <property type="evidence" value="ECO:0007669"/>
    <property type="project" value="TreeGrafter"/>
</dbReference>
<dbReference type="SMART" id="SM00850">
    <property type="entry name" value="LytTR"/>
    <property type="match status" value="1"/>
</dbReference>
<reference evidence="6" key="1">
    <citation type="submission" date="2018-02" db="EMBL/GenBank/DDBJ databases">
        <title>Genome sequencing of Solimonas sp. HR-BB.</title>
        <authorList>
            <person name="Lee Y."/>
            <person name="Jeon C.O."/>
        </authorList>
    </citation>
    <scope>NUCLEOTIDE SEQUENCE [LARGE SCALE GENOMIC DNA]</scope>
    <source>
        <strain evidence="6">HR-U</strain>
    </source>
</reference>
<comment type="caution">
    <text evidence="5">The sequence shown here is derived from an EMBL/GenBank/DDBJ whole genome shotgun (WGS) entry which is preliminary data.</text>
</comment>
<dbReference type="GO" id="GO:0032993">
    <property type="term" value="C:protein-DNA complex"/>
    <property type="evidence" value="ECO:0007669"/>
    <property type="project" value="TreeGrafter"/>
</dbReference>
<dbReference type="InterPro" id="IPR039420">
    <property type="entry name" value="WalR-like"/>
</dbReference>
<dbReference type="GO" id="GO:0006355">
    <property type="term" value="P:regulation of DNA-templated transcription"/>
    <property type="evidence" value="ECO:0007669"/>
    <property type="project" value="TreeGrafter"/>
</dbReference>
<dbReference type="Gene3D" id="3.40.50.2300">
    <property type="match status" value="1"/>
</dbReference>
<sequence length="230" mass="26509">MIKCLIIDDEPLAIELLESHLKKIESLQLVGTARNAMEAHKLLQQQQVDLLFLDIQMPHLSGIELMRSLSVKPKVIFTTAFREFAIEGFELEAVDYILKPITFERFFRAVDRVLRTHTPNNIEHTIMIKSDGLNRKIKTDDIIFIESQGNDLKIYLNDTTYLTKGTLIDFTDLLSKMGFVRIHRSFLFNPTYVTGYSTSEIILGPYAIPVGRNYKQEFDAFMAHYSKTTL</sequence>
<dbReference type="PANTHER" id="PTHR48111">
    <property type="entry name" value="REGULATOR OF RPOS"/>
    <property type="match status" value="1"/>
</dbReference>
<gene>
    <name evidence="5" type="ORF">C5O19_12625</name>
</gene>
<dbReference type="PROSITE" id="PS50930">
    <property type="entry name" value="HTH_LYTTR"/>
    <property type="match status" value="1"/>
</dbReference>
<dbReference type="Pfam" id="PF04397">
    <property type="entry name" value="LytTR"/>
    <property type="match status" value="1"/>
</dbReference>
<accession>A0A2S7IRW3</accession>
<proteinExistence type="predicted"/>
<evidence type="ECO:0000313" key="5">
    <source>
        <dbReference type="EMBL" id="PQA60422.1"/>
    </source>
</evidence>
<evidence type="ECO:0000256" key="2">
    <source>
        <dbReference type="PROSITE-ProRule" id="PRU00169"/>
    </source>
</evidence>
<dbReference type="GO" id="GO:0000976">
    <property type="term" value="F:transcription cis-regulatory region binding"/>
    <property type="evidence" value="ECO:0007669"/>
    <property type="project" value="TreeGrafter"/>
</dbReference>
<dbReference type="FunFam" id="3.40.50.2300:FF:000051">
    <property type="entry name" value="Two-component response regulator yehT"/>
    <property type="match status" value="1"/>
</dbReference>